<dbReference type="PANTHER" id="PTHR13533:SF1">
    <property type="entry name" value="N-ACETYLNEURAMINATE 9-O-ACETYLTRANSFERASE"/>
    <property type="match status" value="1"/>
</dbReference>
<feature type="transmembrane region" description="Helical" evidence="8">
    <location>
        <begin position="487"/>
        <end position="506"/>
    </location>
</feature>
<sequence>DPHRCNALLKSGTWVRHPSGPTEMQRWQPAGCQTHDYKTDELRQCFDGHKIVLVGDSTVRQLYVEIAKRFDIHTYHKAAWHRHQNLDFQSENVTVEFIWDPWLNSTQSLSRMAVDSESHSHKVSADLADPSARIPISLLVAGSPGLWATRYGGEQYMDIFKDRLDQAQNLFATIFGQSWAPNELGYNMRIPLVLLTPVQVLDHQHLEDDRATTMTSQRVTALNDYLQQTDISPRVLWAHNMMLDGIPGKYQNDGLHVLPHVANERANLLFNAVCNWKLLKNSTTGDSCCTMNKSGLSAVEFGLIVLTLGFGTLSGKKIMGQGVKGALQKPYQTFLWFSIIGVIARLMNGTSFFLREPRQPDPIAIAYLIAIWLATSLLDKSISKATPNRKATTLTGFLSSQQCEELKGFMQGVILVYHYYHGSQVLWIYKGIRVLVSTYLFLSAYGHTTYFLATGDTSLRRVAVVIFRTHALAIRLMLSAGTTYTDYYFIPVLTFWFLICWMSFRLKQHKNRILALFCIKLALCAFATDVLILTPGILEKVVGVSNMILPLRIDHQELRFRLGLERYIVYAGSLLAYTVHKYRGVDDHEGFHHPAFKTKFRRHTIAAAGTLILLYGVVLWFTTEKGDYNRAHPFISWIPILCIVGLRNMHAWVRGSHMRLPAKLGRLSLETYLLQYHMLLGDNATTRLRI</sequence>
<keyword evidence="6 8" id="KW-0472">Membrane</keyword>
<dbReference type="Pfam" id="PF07779">
    <property type="entry name" value="Cas1_AcylT"/>
    <property type="match status" value="1"/>
</dbReference>
<organism evidence="11 12">
    <name type="scientific">Microdochium trichocladiopsis</name>
    <dbReference type="NCBI Taxonomy" id="1682393"/>
    <lineage>
        <taxon>Eukaryota</taxon>
        <taxon>Fungi</taxon>
        <taxon>Dikarya</taxon>
        <taxon>Ascomycota</taxon>
        <taxon>Pezizomycotina</taxon>
        <taxon>Sordariomycetes</taxon>
        <taxon>Xylariomycetidae</taxon>
        <taxon>Xylariales</taxon>
        <taxon>Microdochiaceae</taxon>
        <taxon>Microdochium</taxon>
    </lineage>
</organism>
<evidence type="ECO:0000256" key="2">
    <source>
        <dbReference type="ARBA" id="ARBA00010666"/>
    </source>
</evidence>
<evidence type="ECO:0000256" key="8">
    <source>
        <dbReference type="SAM" id="Phobius"/>
    </source>
</evidence>
<dbReference type="GO" id="GO:0016740">
    <property type="term" value="F:transferase activity"/>
    <property type="evidence" value="ECO:0007669"/>
    <property type="project" value="UniProtKB-KW"/>
</dbReference>
<dbReference type="RefSeq" id="XP_046019109.1">
    <property type="nucleotide sequence ID" value="XM_046148933.1"/>
</dbReference>
<evidence type="ECO:0000256" key="5">
    <source>
        <dbReference type="ARBA" id="ARBA00022989"/>
    </source>
</evidence>
<feature type="transmembrane region" description="Helical" evidence="8">
    <location>
        <begin position="634"/>
        <end position="653"/>
    </location>
</feature>
<evidence type="ECO:0000256" key="3">
    <source>
        <dbReference type="ARBA" id="ARBA00022679"/>
    </source>
</evidence>
<keyword evidence="12" id="KW-1185">Reference proteome</keyword>
<protein>
    <submittedName>
        <fullName evidence="11">10 TM acyl transferase domain found in Cas1p-domain-containing protein</fullName>
    </submittedName>
</protein>
<reference evidence="11" key="1">
    <citation type="journal article" date="2021" name="Nat. Commun.">
        <title>Genetic determinants of endophytism in the Arabidopsis root mycobiome.</title>
        <authorList>
            <person name="Mesny F."/>
            <person name="Miyauchi S."/>
            <person name="Thiergart T."/>
            <person name="Pickel B."/>
            <person name="Atanasova L."/>
            <person name="Karlsson M."/>
            <person name="Huettel B."/>
            <person name="Barry K.W."/>
            <person name="Haridas S."/>
            <person name="Chen C."/>
            <person name="Bauer D."/>
            <person name="Andreopoulos W."/>
            <person name="Pangilinan J."/>
            <person name="LaButti K."/>
            <person name="Riley R."/>
            <person name="Lipzen A."/>
            <person name="Clum A."/>
            <person name="Drula E."/>
            <person name="Henrissat B."/>
            <person name="Kohler A."/>
            <person name="Grigoriev I.V."/>
            <person name="Martin F.M."/>
            <person name="Hacquard S."/>
        </authorList>
    </citation>
    <scope>NUCLEOTIDE SEQUENCE</scope>
    <source>
        <strain evidence="11">MPI-CAGE-CH-0230</strain>
    </source>
</reference>
<dbReference type="PANTHER" id="PTHR13533">
    <property type="entry name" value="N-ACETYLNEURAMINATE 9-O-ACETYLTRANSFERASE"/>
    <property type="match status" value="1"/>
</dbReference>
<evidence type="ECO:0000256" key="4">
    <source>
        <dbReference type="ARBA" id="ARBA00022692"/>
    </source>
</evidence>
<keyword evidence="5 8" id="KW-1133">Transmembrane helix</keyword>
<dbReference type="OrthoDB" id="1932925at2759"/>
<dbReference type="GO" id="GO:0005794">
    <property type="term" value="C:Golgi apparatus"/>
    <property type="evidence" value="ECO:0007669"/>
    <property type="project" value="UniProtKB-ARBA"/>
</dbReference>
<evidence type="ECO:0000259" key="10">
    <source>
        <dbReference type="Pfam" id="PF24536"/>
    </source>
</evidence>
<dbReference type="Pfam" id="PF24536">
    <property type="entry name" value="NXPE4_C"/>
    <property type="match status" value="1"/>
</dbReference>
<dbReference type="GO" id="GO:0005975">
    <property type="term" value="P:carbohydrate metabolic process"/>
    <property type="evidence" value="ECO:0007669"/>
    <property type="project" value="UniProtKB-ARBA"/>
</dbReference>
<proteinExistence type="inferred from homology"/>
<gene>
    <name evidence="11" type="ORF">B0I36DRAFT_212222</name>
</gene>
<dbReference type="EMBL" id="JAGTJQ010000001">
    <property type="protein sequence ID" value="KAH7041054.1"/>
    <property type="molecule type" value="Genomic_DNA"/>
</dbReference>
<feature type="domain" description="NXPE C-terminal" evidence="10">
    <location>
        <begin position="27"/>
        <end position="96"/>
    </location>
</feature>
<evidence type="ECO:0000256" key="7">
    <source>
        <dbReference type="ARBA" id="ARBA00023180"/>
    </source>
</evidence>
<accession>A0A9P9C0F4</accession>
<feature type="transmembrane region" description="Helical" evidence="8">
    <location>
        <begin position="360"/>
        <end position="378"/>
    </location>
</feature>
<feature type="non-terminal residue" evidence="11">
    <location>
        <position position="690"/>
    </location>
</feature>
<comment type="subcellular location">
    <subcellularLocation>
        <location evidence="1">Membrane</location>
        <topology evidence="1">Multi-pass membrane protein</topology>
    </subcellularLocation>
</comment>
<evidence type="ECO:0000313" key="12">
    <source>
        <dbReference type="Proteomes" id="UP000756346"/>
    </source>
</evidence>
<feature type="transmembrane region" description="Helical" evidence="8">
    <location>
        <begin position="513"/>
        <end position="538"/>
    </location>
</feature>
<evidence type="ECO:0000259" key="9">
    <source>
        <dbReference type="Pfam" id="PF07779"/>
    </source>
</evidence>
<evidence type="ECO:0000256" key="6">
    <source>
        <dbReference type="ARBA" id="ARBA00023136"/>
    </source>
</evidence>
<feature type="non-terminal residue" evidence="11">
    <location>
        <position position="1"/>
    </location>
</feature>
<keyword evidence="7" id="KW-0325">Glycoprotein</keyword>
<dbReference type="GeneID" id="70178479"/>
<evidence type="ECO:0000313" key="11">
    <source>
        <dbReference type="EMBL" id="KAH7041054.1"/>
    </source>
</evidence>
<dbReference type="InterPro" id="IPR057106">
    <property type="entry name" value="NXPE4_C"/>
</dbReference>
<dbReference type="AlphaFoldDB" id="A0A9P9C0F4"/>
<dbReference type="Proteomes" id="UP000756346">
    <property type="component" value="Unassembled WGS sequence"/>
</dbReference>
<dbReference type="InterPro" id="IPR012419">
    <property type="entry name" value="Cas1_AcylTrans_dom"/>
</dbReference>
<dbReference type="GO" id="GO:0016020">
    <property type="term" value="C:membrane"/>
    <property type="evidence" value="ECO:0007669"/>
    <property type="project" value="UniProtKB-SubCell"/>
</dbReference>
<evidence type="ECO:0000256" key="1">
    <source>
        <dbReference type="ARBA" id="ARBA00004141"/>
    </source>
</evidence>
<feature type="transmembrane region" description="Helical" evidence="8">
    <location>
        <begin position="600"/>
        <end position="622"/>
    </location>
</feature>
<feature type="transmembrane region" description="Helical" evidence="8">
    <location>
        <begin position="334"/>
        <end position="354"/>
    </location>
</feature>
<feature type="domain" description="Cas1p 10 TM acyl transferase" evidence="9">
    <location>
        <begin position="337"/>
        <end position="682"/>
    </location>
</feature>
<name>A0A9P9C0F4_9PEZI</name>
<feature type="transmembrane region" description="Helical" evidence="8">
    <location>
        <begin position="434"/>
        <end position="453"/>
    </location>
</feature>
<keyword evidence="3 11" id="KW-0808">Transferase</keyword>
<feature type="transmembrane region" description="Helical" evidence="8">
    <location>
        <begin position="295"/>
        <end position="313"/>
    </location>
</feature>
<comment type="similarity">
    <text evidence="2">Belongs to the PC-esterase family. CASD1 subfamily.</text>
</comment>
<comment type="caution">
    <text evidence="11">The sequence shown here is derived from an EMBL/GenBank/DDBJ whole genome shotgun (WGS) entry which is preliminary data.</text>
</comment>
<keyword evidence="4 8" id="KW-0812">Transmembrane</keyword>